<proteinExistence type="predicted"/>
<comment type="caution">
    <text evidence="1">The sequence shown here is derived from an EMBL/GenBank/DDBJ whole genome shotgun (WGS) entry which is preliminary data.</text>
</comment>
<sequence length="79" mass="9058">MYRPEGWVNPYKPDNENNEYYGDIGARDQAIYEAGADAYEKGLKRVAIAENHNDDDYIAIEIMKGTGLKKGWLVFIEDK</sequence>
<gene>
    <name evidence="1" type="ORF">LCGC14_0365680</name>
</gene>
<dbReference type="AlphaFoldDB" id="A0A0F9TPN1"/>
<reference evidence="1" key="1">
    <citation type="journal article" date="2015" name="Nature">
        <title>Complex archaea that bridge the gap between prokaryotes and eukaryotes.</title>
        <authorList>
            <person name="Spang A."/>
            <person name="Saw J.H."/>
            <person name="Jorgensen S.L."/>
            <person name="Zaremba-Niedzwiedzka K."/>
            <person name="Martijn J."/>
            <person name="Lind A.E."/>
            <person name="van Eijk R."/>
            <person name="Schleper C."/>
            <person name="Guy L."/>
            <person name="Ettema T.J."/>
        </authorList>
    </citation>
    <scope>NUCLEOTIDE SEQUENCE</scope>
</reference>
<organism evidence="1">
    <name type="scientific">marine sediment metagenome</name>
    <dbReference type="NCBI Taxonomy" id="412755"/>
    <lineage>
        <taxon>unclassified sequences</taxon>
        <taxon>metagenomes</taxon>
        <taxon>ecological metagenomes</taxon>
    </lineage>
</organism>
<evidence type="ECO:0000313" key="1">
    <source>
        <dbReference type="EMBL" id="KKN76917.1"/>
    </source>
</evidence>
<protein>
    <submittedName>
        <fullName evidence="1">Uncharacterized protein</fullName>
    </submittedName>
</protein>
<dbReference type="EMBL" id="LAZR01000287">
    <property type="protein sequence ID" value="KKN76917.1"/>
    <property type="molecule type" value="Genomic_DNA"/>
</dbReference>
<name>A0A0F9TPN1_9ZZZZ</name>
<accession>A0A0F9TPN1</accession>